<dbReference type="RefSeq" id="WP_209649586.1">
    <property type="nucleotide sequence ID" value="NZ_JAGGLL010000017.1"/>
</dbReference>
<gene>
    <name evidence="2" type="ORF">J2Z44_002360</name>
</gene>
<comment type="caution">
    <text evidence="2">The sequence shown here is derived from an EMBL/GenBank/DDBJ whole genome shotgun (WGS) entry which is preliminary data.</text>
</comment>
<dbReference type="SUPFAM" id="SSF52540">
    <property type="entry name" value="P-loop containing nucleoside triphosphate hydrolases"/>
    <property type="match status" value="1"/>
</dbReference>
<sequence>MEPIGVVYESSASSIIIRMDFEKFESNKVNLKIGKHLKISVGNHDYLIASIKNIRAVSDGDSEKYLLATEPIGSICENIFIPGSSVLPSPTENAYIADKESLKNIFLQNEKYSFKLGRLVQDESVNLFINGNNFFSKHVAIVGSTGSGKSCAVAKILQEAVGVKEKKNKNRENIKNSHIIIFDIHSEYKSAFTVAAEEKFSLNHLDVEKLKLPYWLMNCEELEALFIESNEANSHNQISQFRKAVILNKEIHNQNLTKVTYDTPVYFNINEVYNYICNMNEEVINKIEGQEQLPKVIENDSTRLIKDRKEYFLEKYSFVPNSTSKADKASNGAFNGEFNRFIARLDNKINDKRLEFLMKPLKEDGSEYKSEDFSEILKQFLGYLNRANVSIIDLSGIPFEVLSITISLISRITFDFAFHYSKLMHDKNKTNDVPFMIVCEEAHNYIPKNGGADYNASKKSIERIAKEGRKYGLSLMVVSQRPSEVSDTIFAQCNNFISLKLTNMADQSYIKNLLPNNASSVADVLPTLSPGECLVVGDASPIPAIIRMDMPSPEPKSENVKVHDVWKENWREIDNHTICEVTIDDVLRRWKK</sequence>
<accession>A0ABS4K426</accession>
<dbReference type="InterPro" id="IPR008571">
    <property type="entry name" value="HerA-like"/>
</dbReference>
<dbReference type="InterPro" id="IPR027417">
    <property type="entry name" value="P-loop_NTPase"/>
</dbReference>
<dbReference type="Pfam" id="PF01935">
    <property type="entry name" value="DUF87"/>
    <property type="match status" value="1"/>
</dbReference>
<dbReference type="PANTHER" id="PTHR42957:SF1">
    <property type="entry name" value="HELICASE MJ1565-RELATED"/>
    <property type="match status" value="1"/>
</dbReference>
<reference evidence="2 3" key="1">
    <citation type="submission" date="2021-03" db="EMBL/GenBank/DDBJ databases">
        <title>Genomic Encyclopedia of Type Strains, Phase IV (KMG-IV): sequencing the most valuable type-strain genomes for metagenomic binning, comparative biology and taxonomic classification.</title>
        <authorList>
            <person name="Goeker M."/>
        </authorList>
    </citation>
    <scope>NUCLEOTIDE SEQUENCE [LARGE SCALE GENOMIC DNA]</scope>
    <source>
        <strain evidence="2 3">DSM 28650</strain>
    </source>
</reference>
<dbReference type="InterPro" id="IPR002789">
    <property type="entry name" value="HerA_central"/>
</dbReference>
<dbReference type="CDD" id="cd01127">
    <property type="entry name" value="TrwB_TraG_TraD_VirD4"/>
    <property type="match status" value="1"/>
</dbReference>
<protein>
    <submittedName>
        <fullName evidence="2">DNA helicase HerA-like ATPase</fullName>
    </submittedName>
</protein>
<proteinExistence type="predicted"/>
<evidence type="ECO:0000313" key="2">
    <source>
        <dbReference type="EMBL" id="MBP2022539.1"/>
    </source>
</evidence>
<organism evidence="2 3">
    <name type="scientific">Clostridium punense</name>
    <dbReference type="NCBI Taxonomy" id="1054297"/>
    <lineage>
        <taxon>Bacteria</taxon>
        <taxon>Bacillati</taxon>
        <taxon>Bacillota</taxon>
        <taxon>Clostridia</taxon>
        <taxon>Eubacteriales</taxon>
        <taxon>Clostridiaceae</taxon>
        <taxon>Clostridium</taxon>
    </lineage>
</organism>
<dbReference type="EMBL" id="JAGGLL010000017">
    <property type="protein sequence ID" value="MBP2022539.1"/>
    <property type="molecule type" value="Genomic_DNA"/>
</dbReference>
<evidence type="ECO:0000259" key="1">
    <source>
        <dbReference type="Pfam" id="PF01935"/>
    </source>
</evidence>
<dbReference type="Proteomes" id="UP001519308">
    <property type="component" value="Unassembled WGS sequence"/>
</dbReference>
<evidence type="ECO:0000313" key="3">
    <source>
        <dbReference type="Proteomes" id="UP001519308"/>
    </source>
</evidence>
<dbReference type="PANTHER" id="PTHR42957">
    <property type="entry name" value="HELICASE MJ1565-RELATED"/>
    <property type="match status" value="1"/>
</dbReference>
<name>A0ABS4K426_9CLOT</name>
<keyword evidence="3" id="KW-1185">Reference proteome</keyword>
<dbReference type="Gene3D" id="3.40.50.300">
    <property type="entry name" value="P-loop containing nucleotide triphosphate hydrolases"/>
    <property type="match status" value="2"/>
</dbReference>
<feature type="domain" description="Helicase HerA central" evidence="1">
    <location>
        <begin position="115"/>
        <end position="324"/>
    </location>
</feature>